<feature type="region of interest" description="Disordered" evidence="3">
    <location>
        <begin position="334"/>
        <end position="363"/>
    </location>
</feature>
<comment type="caution">
    <text evidence="5">The sequence shown here is derived from an EMBL/GenBank/DDBJ whole genome shotgun (WGS) entry which is preliminary data.</text>
</comment>
<protein>
    <recommendedName>
        <fullName evidence="4">CUB domain-containing protein</fullName>
    </recommendedName>
</protein>
<proteinExistence type="predicted"/>
<dbReference type="PROSITE" id="PS01180">
    <property type="entry name" value="CUB"/>
    <property type="match status" value="1"/>
</dbReference>
<feature type="compositionally biased region" description="Low complexity" evidence="3">
    <location>
        <begin position="244"/>
        <end position="273"/>
    </location>
</feature>
<keyword evidence="6" id="KW-1185">Reference proteome</keyword>
<accession>A0ABQ9ZBP1</accession>
<name>A0ABQ9ZBP1_9CRUS</name>
<feature type="region of interest" description="Disordered" evidence="3">
    <location>
        <begin position="191"/>
        <end position="283"/>
    </location>
</feature>
<dbReference type="Gene3D" id="2.60.120.290">
    <property type="entry name" value="Spermadhesin, CUB domain"/>
    <property type="match status" value="1"/>
</dbReference>
<sequence>MLTCQKRIVFFIWIGSIHFFKDGDAITGQRLYKYTEDPLVEQVVIYPWLSPMYHTSYQPPSLRDVYGEARPHGDRSRLFWTRLLNGFRKGKPYTLNPTTNGQTLGAMATGIELANNFAVALGEEGMKRLAALVAVNLSPGPPGLAGPPGSSWQFLPNGPQGSNGEKGDNGQLGGSFPTLAAISQWIKGEKGEKGERGDCGCNEVPTTLGPTTTIETTVSPLTPEVPTDWPTTSTERPTDWPNVTTEGPAVTTDGTTTPTDTTALTTDVQTTPDGSTTTSPVVTTDEPYATTVESTTFEATTPTAGPTTPTDLITEGLTTEELTTIIAESTTNGLSTDVSTTSTDGPATTPTSAPVSTTEGQTTTIDEVTRPTNEQTTSTDLITDEVTTNLPTTTVVWPTISTDFPVSTTDTTEILTTGEGQTTTNEITTIPTITTTPAVTTTTNYPPVTEPIIADCSESIHHQNATWQSPDSFDPERTSNTCVLSIQLNSTDDTNVHDEPICQIRLDFREFFIAQPNRQSKCATDNFRVFNAENKVPTLCGENSGQHLYLTPRSGTNGVQLGFKFGLSPISRFWKIDITLIPCCANHILPPNDCLQYFNDFGGIVKSFNWMDSPSVNRPSNHPRQLANQQYNICFKANSLAKSICYTPCLSAGLAFSVSQNAGRGPFRAGVGVTNCKEDFLLIANGYDRFDPSQRNDRFCGTIFNPDGNVTVSQGALIASASTTICSDIKPFQIHYATNGNELPADVSNNGFCLQYEQEYLTKNQLSSLDHDSPDDN</sequence>
<dbReference type="InterPro" id="IPR000859">
    <property type="entry name" value="CUB_dom"/>
</dbReference>
<feature type="compositionally biased region" description="Low complexity" evidence="3">
    <location>
        <begin position="339"/>
        <end position="358"/>
    </location>
</feature>
<evidence type="ECO:0000256" key="1">
    <source>
        <dbReference type="ARBA" id="ARBA00023157"/>
    </source>
</evidence>
<dbReference type="PANTHER" id="PTHR33236:SF5">
    <property type="entry name" value="CUB DOMAIN-CONTAINING PROTEIN"/>
    <property type="match status" value="1"/>
</dbReference>
<dbReference type="Proteomes" id="UP001234178">
    <property type="component" value="Unassembled WGS sequence"/>
</dbReference>
<evidence type="ECO:0000259" key="4">
    <source>
        <dbReference type="PROSITE" id="PS01180"/>
    </source>
</evidence>
<dbReference type="PANTHER" id="PTHR33236">
    <property type="entry name" value="INTRAFLAGELLAR TRANSPORT PROTEIN 122 FAMILY PROTEIN-RELATED"/>
    <property type="match status" value="1"/>
</dbReference>
<gene>
    <name evidence="5" type="ORF">OUZ56_019471</name>
</gene>
<evidence type="ECO:0000256" key="2">
    <source>
        <dbReference type="PROSITE-ProRule" id="PRU00059"/>
    </source>
</evidence>
<dbReference type="InterPro" id="IPR058698">
    <property type="entry name" value="CUB_metazoa"/>
</dbReference>
<organism evidence="5 6">
    <name type="scientific">Daphnia magna</name>
    <dbReference type="NCBI Taxonomy" id="35525"/>
    <lineage>
        <taxon>Eukaryota</taxon>
        <taxon>Metazoa</taxon>
        <taxon>Ecdysozoa</taxon>
        <taxon>Arthropoda</taxon>
        <taxon>Crustacea</taxon>
        <taxon>Branchiopoda</taxon>
        <taxon>Diplostraca</taxon>
        <taxon>Cladocera</taxon>
        <taxon>Anomopoda</taxon>
        <taxon>Daphniidae</taxon>
        <taxon>Daphnia</taxon>
    </lineage>
</organism>
<comment type="caution">
    <text evidence="2">Lacks conserved residue(s) required for the propagation of feature annotation.</text>
</comment>
<evidence type="ECO:0000313" key="5">
    <source>
        <dbReference type="EMBL" id="KAK4010327.1"/>
    </source>
</evidence>
<dbReference type="Pfam" id="PF26080">
    <property type="entry name" value="CUB_animal"/>
    <property type="match status" value="1"/>
</dbReference>
<feature type="region of interest" description="Disordered" evidence="3">
    <location>
        <begin position="144"/>
        <end position="174"/>
    </location>
</feature>
<reference evidence="5 6" key="1">
    <citation type="journal article" date="2023" name="Nucleic Acids Res.">
        <title>The hologenome of Daphnia magna reveals possible DNA methylation and microbiome-mediated evolution of the host genome.</title>
        <authorList>
            <person name="Chaturvedi A."/>
            <person name="Li X."/>
            <person name="Dhandapani V."/>
            <person name="Marshall H."/>
            <person name="Kissane S."/>
            <person name="Cuenca-Cambronero M."/>
            <person name="Asole G."/>
            <person name="Calvet F."/>
            <person name="Ruiz-Romero M."/>
            <person name="Marangio P."/>
            <person name="Guigo R."/>
            <person name="Rago D."/>
            <person name="Mirbahai L."/>
            <person name="Eastwood N."/>
            <person name="Colbourne J.K."/>
            <person name="Zhou J."/>
            <person name="Mallon E."/>
            <person name="Orsini L."/>
        </authorList>
    </citation>
    <scope>NUCLEOTIDE SEQUENCE [LARGE SCALE GENOMIC DNA]</scope>
    <source>
        <strain evidence="5">LRV0_1</strain>
    </source>
</reference>
<keyword evidence="1" id="KW-1015">Disulfide bond</keyword>
<feature type="domain" description="CUB" evidence="4">
    <location>
        <begin position="456"/>
        <end position="581"/>
    </location>
</feature>
<dbReference type="InterPro" id="IPR035914">
    <property type="entry name" value="Sperma_CUB_dom_sf"/>
</dbReference>
<feature type="compositionally biased region" description="Low complexity" evidence="3">
    <location>
        <begin position="206"/>
        <end position="217"/>
    </location>
</feature>
<evidence type="ECO:0000313" key="6">
    <source>
        <dbReference type="Proteomes" id="UP001234178"/>
    </source>
</evidence>
<dbReference type="EMBL" id="JAOYFB010000003">
    <property type="protein sequence ID" value="KAK4010327.1"/>
    <property type="molecule type" value="Genomic_DNA"/>
</dbReference>
<evidence type="ECO:0000256" key="3">
    <source>
        <dbReference type="SAM" id="MobiDB-lite"/>
    </source>
</evidence>